<accession>A0A843UMC5</accession>
<feature type="compositionally biased region" description="Polar residues" evidence="1">
    <location>
        <begin position="309"/>
        <end position="318"/>
    </location>
</feature>
<feature type="region of interest" description="Disordered" evidence="1">
    <location>
        <begin position="29"/>
        <end position="247"/>
    </location>
</feature>
<reference evidence="2" key="1">
    <citation type="submission" date="2017-07" db="EMBL/GenBank/DDBJ databases">
        <title>Taro Niue Genome Assembly and Annotation.</title>
        <authorList>
            <person name="Atibalentja N."/>
            <person name="Keating K."/>
            <person name="Fields C.J."/>
        </authorList>
    </citation>
    <scope>NUCLEOTIDE SEQUENCE</scope>
    <source>
        <strain evidence="2">Niue_2</strain>
        <tissue evidence="2">Leaf</tissue>
    </source>
</reference>
<sequence length="585" mass="63457">MNAELQSFKGELGSIKLLVQDLSVFVREQLPTPTPPAPTLAVPKSNSGPSGPIDAEEEVWPLGPRIEEEIQSSGPSIAEEEFRPSGLVGAEDAGPSGPKVVEGQPAHAASGPSTEQPGPLGPVVDEQSGPSEPVESQDEQGRVEAPVEEAVPLEPPSSPLQTPAPPSPPSSTTAPLALATFKQPLPKHISSPTPFPTTTSSSPASSTFIPPPPSEAPPVSSSLTGASSFSPSSSEPSIPPPSTAYSFLHPPTPPSFVTIIPEDSQLEGPFIQDIKDEFEVAILRSVLSVDTHIHRTGSSSHAPKKRKISSNLATSSEPRGSKITPVIPTSIPHTVRLHYSKEYNSHRSTTTSNTLELDGSNTQPRARRLQKLSTTAQTTTGAQRLQIEHDGSNHTSKCVDTQADFVDTTGFNCSDCFLRQSSNLSTENITSHIKSDVLAPLLSECERLSPSDWERLYPLTAQQLLDFNASQDRSNQPPLSAVQFLDLNSIHLVRDPFDMWVERYKVYISMKKELKHQQIFYPISIDQFLQHASFGTSSTYKMSLGKDEYGNFVEAQRQLHIQRMAPIMGHSYSIVYGSFQGYFEE</sequence>
<feature type="compositionally biased region" description="Low complexity" evidence="1">
    <location>
        <begin position="189"/>
        <end position="208"/>
    </location>
</feature>
<feature type="compositionally biased region" description="Pro residues" evidence="1">
    <location>
        <begin position="153"/>
        <end position="169"/>
    </location>
</feature>
<proteinExistence type="predicted"/>
<dbReference type="AlphaFoldDB" id="A0A843UMC5"/>
<organism evidence="2 3">
    <name type="scientific">Colocasia esculenta</name>
    <name type="common">Wild taro</name>
    <name type="synonym">Arum esculentum</name>
    <dbReference type="NCBI Taxonomy" id="4460"/>
    <lineage>
        <taxon>Eukaryota</taxon>
        <taxon>Viridiplantae</taxon>
        <taxon>Streptophyta</taxon>
        <taxon>Embryophyta</taxon>
        <taxon>Tracheophyta</taxon>
        <taxon>Spermatophyta</taxon>
        <taxon>Magnoliopsida</taxon>
        <taxon>Liliopsida</taxon>
        <taxon>Araceae</taxon>
        <taxon>Aroideae</taxon>
        <taxon>Colocasieae</taxon>
        <taxon>Colocasia</taxon>
    </lineage>
</organism>
<gene>
    <name evidence="2" type="ORF">Taro_016988</name>
</gene>
<feature type="region of interest" description="Disordered" evidence="1">
    <location>
        <begin position="293"/>
        <end position="327"/>
    </location>
</feature>
<protein>
    <submittedName>
        <fullName evidence="2">Uncharacterized protein</fullName>
    </submittedName>
</protein>
<feature type="compositionally biased region" description="Low complexity" evidence="1">
    <location>
        <begin position="170"/>
        <end position="180"/>
    </location>
</feature>
<comment type="caution">
    <text evidence="2">The sequence shown here is derived from an EMBL/GenBank/DDBJ whole genome shotgun (WGS) entry which is preliminary data.</text>
</comment>
<dbReference type="Proteomes" id="UP000652761">
    <property type="component" value="Unassembled WGS sequence"/>
</dbReference>
<dbReference type="EMBL" id="NMUH01000764">
    <property type="protein sequence ID" value="MQL84481.1"/>
    <property type="molecule type" value="Genomic_DNA"/>
</dbReference>
<feature type="compositionally biased region" description="Low complexity" evidence="1">
    <location>
        <begin position="217"/>
        <end position="236"/>
    </location>
</feature>
<evidence type="ECO:0000313" key="2">
    <source>
        <dbReference type="EMBL" id="MQL84481.1"/>
    </source>
</evidence>
<feature type="region of interest" description="Disordered" evidence="1">
    <location>
        <begin position="343"/>
        <end position="365"/>
    </location>
</feature>
<name>A0A843UMC5_COLES</name>
<feature type="compositionally biased region" description="Polar residues" evidence="1">
    <location>
        <begin position="346"/>
        <end position="364"/>
    </location>
</feature>
<evidence type="ECO:0000313" key="3">
    <source>
        <dbReference type="Proteomes" id="UP000652761"/>
    </source>
</evidence>
<evidence type="ECO:0000256" key="1">
    <source>
        <dbReference type="SAM" id="MobiDB-lite"/>
    </source>
</evidence>
<keyword evidence="3" id="KW-1185">Reference proteome</keyword>